<comment type="caution">
    <text evidence="1">The sequence shown here is derived from an EMBL/GenBank/DDBJ whole genome shotgun (WGS) entry which is preliminary data.</text>
</comment>
<protein>
    <submittedName>
        <fullName evidence="1">Uncharacterized protein</fullName>
    </submittedName>
</protein>
<gene>
    <name evidence="1" type="ORF">V5799_002338</name>
</gene>
<accession>A0AAQ4CXL8</accession>
<proteinExistence type="predicted"/>
<name>A0AAQ4CXL8_AMBAM</name>
<reference evidence="1 2" key="1">
    <citation type="journal article" date="2023" name="Arcadia Sci">
        <title>De novo assembly of a long-read Amblyomma americanum tick genome.</title>
        <authorList>
            <person name="Chou S."/>
            <person name="Poskanzer K.E."/>
            <person name="Rollins M."/>
            <person name="Thuy-Boun P.S."/>
        </authorList>
    </citation>
    <scope>NUCLEOTIDE SEQUENCE [LARGE SCALE GENOMIC DNA]</scope>
    <source>
        <strain evidence="1">F_SG_1</strain>
        <tissue evidence="1">Salivary glands</tissue>
    </source>
</reference>
<dbReference type="EMBL" id="JARKHS020036820">
    <property type="protein sequence ID" value="KAK8754958.1"/>
    <property type="molecule type" value="Genomic_DNA"/>
</dbReference>
<dbReference type="Proteomes" id="UP001321473">
    <property type="component" value="Unassembled WGS sequence"/>
</dbReference>
<sequence length="86" mass="8816">MGCAEQGQLGRVAAMFTSRGGHRSFTCLLEPGTVRVQRPTATSFAGVNLDISFTGDILGRALSTGSSSVATSCVSWATHSLGVGQP</sequence>
<organism evidence="1 2">
    <name type="scientific">Amblyomma americanum</name>
    <name type="common">Lone star tick</name>
    <dbReference type="NCBI Taxonomy" id="6943"/>
    <lineage>
        <taxon>Eukaryota</taxon>
        <taxon>Metazoa</taxon>
        <taxon>Ecdysozoa</taxon>
        <taxon>Arthropoda</taxon>
        <taxon>Chelicerata</taxon>
        <taxon>Arachnida</taxon>
        <taxon>Acari</taxon>
        <taxon>Parasitiformes</taxon>
        <taxon>Ixodida</taxon>
        <taxon>Ixodoidea</taxon>
        <taxon>Ixodidae</taxon>
        <taxon>Amblyomminae</taxon>
        <taxon>Amblyomma</taxon>
    </lineage>
</organism>
<dbReference type="AlphaFoldDB" id="A0AAQ4CXL8"/>
<evidence type="ECO:0000313" key="1">
    <source>
        <dbReference type="EMBL" id="KAK8754958.1"/>
    </source>
</evidence>
<evidence type="ECO:0000313" key="2">
    <source>
        <dbReference type="Proteomes" id="UP001321473"/>
    </source>
</evidence>
<keyword evidence="2" id="KW-1185">Reference proteome</keyword>